<evidence type="ECO:0008006" key="4">
    <source>
        <dbReference type="Google" id="ProtNLM"/>
    </source>
</evidence>
<comment type="caution">
    <text evidence="2">The sequence shown here is derived from an EMBL/GenBank/DDBJ whole genome shotgun (WGS) entry which is preliminary data.</text>
</comment>
<organism evidence="2 3">
    <name type="scientific">Phytophthora cactorum</name>
    <dbReference type="NCBI Taxonomy" id="29920"/>
    <lineage>
        <taxon>Eukaryota</taxon>
        <taxon>Sar</taxon>
        <taxon>Stramenopiles</taxon>
        <taxon>Oomycota</taxon>
        <taxon>Peronosporomycetes</taxon>
        <taxon>Peronosporales</taxon>
        <taxon>Peronosporaceae</taxon>
        <taxon>Phytophthora</taxon>
    </lineage>
</organism>
<accession>A0A8T1TKS0</accession>
<dbReference type="EMBL" id="JAENGZ010002506">
    <property type="protein sequence ID" value="KAG6943527.1"/>
    <property type="molecule type" value="Genomic_DNA"/>
</dbReference>
<keyword evidence="1" id="KW-0732">Signal</keyword>
<feature type="signal peptide" evidence="1">
    <location>
        <begin position="1"/>
        <end position="22"/>
    </location>
</feature>
<reference evidence="2" key="1">
    <citation type="submission" date="2021-01" db="EMBL/GenBank/DDBJ databases">
        <title>Phytophthora aleatoria, a newly-described species from Pinus radiata is distinct from Phytophthora cactorum isolates based on comparative genomics.</title>
        <authorList>
            <person name="Mcdougal R."/>
            <person name="Panda P."/>
            <person name="Williams N."/>
            <person name="Studholme D.J."/>
        </authorList>
    </citation>
    <scope>NUCLEOTIDE SEQUENCE</scope>
    <source>
        <strain evidence="2">NZFS 3830</strain>
    </source>
</reference>
<evidence type="ECO:0000313" key="2">
    <source>
        <dbReference type="EMBL" id="KAG6943527.1"/>
    </source>
</evidence>
<dbReference type="Proteomes" id="UP000688947">
    <property type="component" value="Unassembled WGS sequence"/>
</dbReference>
<proteinExistence type="predicted"/>
<dbReference type="OrthoDB" id="127431at2759"/>
<evidence type="ECO:0000256" key="1">
    <source>
        <dbReference type="SAM" id="SignalP"/>
    </source>
</evidence>
<feature type="chain" id="PRO_5035922334" description="Tc1-like transposase DDE domain-containing protein" evidence="1">
    <location>
        <begin position="23"/>
        <end position="127"/>
    </location>
</feature>
<name>A0A8T1TKS0_9STRA</name>
<dbReference type="AlphaFoldDB" id="A0A8T1TKS0"/>
<sequence>MFSYMILLPCVVMTATHNGTLARRVSTWREEGGDVFVNLQPSHGMDTPTAKKYVDFLLTLFPKQQIGLIRDAASTHVCDEVKRYVEEKDVVYEFIPAGLTSIMQHCDLYANRRLKAVIKKRFFKLKR</sequence>
<gene>
    <name evidence="2" type="ORF">JG687_00018397</name>
</gene>
<protein>
    <recommendedName>
        <fullName evidence="4">Tc1-like transposase DDE domain-containing protein</fullName>
    </recommendedName>
</protein>
<evidence type="ECO:0000313" key="3">
    <source>
        <dbReference type="Proteomes" id="UP000688947"/>
    </source>
</evidence>